<dbReference type="InterPro" id="IPR000361">
    <property type="entry name" value="ATAP_core_dom"/>
</dbReference>
<reference evidence="3" key="1">
    <citation type="submission" date="2017-06" db="EMBL/GenBank/DDBJ databases">
        <authorList>
            <person name="Varghese N."/>
            <person name="Submissions S."/>
        </authorList>
    </citation>
    <scope>NUCLEOTIDE SEQUENCE [LARGE SCALE GENOMIC DNA]</scope>
    <source>
        <strain evidence="3">DSM 137</strain>
    </source>
</reference>
<organism evidence="2 3">
    <name type="scientific">Rhodoblastus acidophilus</name>
    <name type="common">Rhodopseudomonas acidophila</name>
    <dbReference type="NCBI Taxonomy" id="1074"/>
    <lineage>
        <taxon>Bacteria</taxon>
        <taxon>Pseudomonadati</taxon>
        <taxon>Pseudomonadota</taxon>
        <taxon>Alphaproteobacteria</taxon>
        <taxon>Hyphomicrobiales</taxon>
        <taxon>Rhodoblastaceae</taxon>
        <taxon>Rhodoblastus</taxon>
    </lineage>
</organism>
<dbReference type="NCBIfam" id="TIGR00049">
    <property type="entry name" value="iron-sulfur cluster assembly accessory protein"/>
    <property type="match status" value="1"/>
</dbReference>
<gene>
    <name evidence="2" type="ORF">SAMN06265338_103109</name>
</gene>
<dbReference type="GO" id="GO:0051539">
    <property type="term" value="F:4 iron, 4 sulfur cluster binding"/>
    <property type="evidence" value="ECO:0007669"/>
    <property type="project" value="TreeGrafter"/>
</dbReference>
<dbReference type="GO" id="GO:0016226">
    <property type="term" value="P:iron-sulfur cluster assembly"/>
    <property type="evidence" value="ECO:0007669"/>
    <property type="project" value="InterPro"/>
</dbReference>
<accession>A0A212R929</accession>
<dbReference type="PANTHER" id="PTHR43011">
    <property type="entry name" value="IRON-SULFUR CLUSTER ASSEMBLY 2 HOMOLOG, MITOCHONDRIAL"/>
    <property type="match status" value="1"/>
</dbReference>
<dbReference type="AlphaFoldDB" id="A0A212R929"/>
<dbReference type="Pfam" id="PF01521">
    <property type="entry name" value="Fe-S_biosyn"/>
    <property type="match status" value="1"/>
</dbReference>
<evidence type="ECO:0000259" key="1">
    <source>
        <dbReference type="Pfam" id="PF01521"/>
    </source>
</evidence>
<protein>
    <submittedName>
        <fullName evidence="2">Iron-sulfur cluster assembly accessory protein</fullName>
    </submittedName>
</protein>
<dbReference type="InterPro" id="IPR016092">
    <property type="entry name" value="ATAP"/>
</dbReference>
<name>A0A212R929_RHOAC</name>
<evidence type="ECO:0000313" key="2">
    <source>
        <dbReference type="EMBL" id="SNB68736.1"/>
    </source>
</evidence>
<dbReference type="Gene3D" id="2.60.300.12">
    <property type="entry name" value="HesB-like domain"/>
    <property type="match status" value="1"/>
</dbReference>
<dbReference type="OrthoDB" id="8452665at2"/>
<evidence type="ECO:0000313" key="3">
    <source>
        <dbReference type="Proteomes" id="UP000198418"/>
    </source>
</evidence>
<feature type="domain" description="Core" evidence="1">
    <location>
        <begin position="2"/>
        <end position="89"/>
    </location>
</feature>
<dbReference type="Proteomes" id="UP000198418">
    <property type="component" value="Unassembled WGS sequence"/>
</dbReference>
<dbReference type="InterPro" id="IPR035903">
    <property type="entry name" value="HesB-like_dom_sf"/>
</dbReference>
<dbReference type="SUPFAM" id="SSF89360">
    <property type="entry name" value="HesB-like domain"/>
    <property type="match status" value="1"/>
</dbReference>
<dbReference type="PANTHER" id="PTHR43011:SF1">
    <property type="entry name" value="IRON-SULFUR CLUSTER ASSEMBLY 2 HOMOLOG, MITOCHONDRIAL"/>
    <property type="match status" value="1"/>
</dbReference>
<keyword evidence="3" id="KW-1185">Reference proteome</keyword>
<dbReference type="GO" id="GO:0051537">
    <property type="term" value="F:2 iron, 2 sulfur cluster binding"/>
    <property type="evidence" value="ECO:0007669"/>
    <property type="project" value="UniProtKB-ARBA"/>
</dbReference>
<dbReference type="RefSeq" id="WP_088520466.1">
    <property type="nucleotide sequence ID" value="NZ_FYDG01000003.1"/>
</dbReference>
<dbReference type="GO" id="GO:0005506">
    <property type="term" value="F:iron ion binding"/>
    <property type="evidence" value="ECO:0007669"/>
    <property type="project" value="TreeGrafter"/>
</dbReference>
<dbReference type="EMBL" id="FYDG01000003">
    <property type="protein sequence ID" value="SNB68736.1"/>
    <property type="molecule type" value="Genomic_DNA"/>
</dbReference>
<proteinExistence type="predicted"/>
<sequence>MLILTRPAIAAIEASLVANDKRGQGVRITAEAGCSGPKYSMRIEPDPAPNDTVVEIRDVRVFMDQDSAAILAGATVDYSEDPDNFGFNFALALPTEEQAANCASKPAGACSCAKPA</sequence>